<keyword evidence="3" id="KW-1185">Reference proteome</keyword>
<evidence type="ECO:0000256" key="1">
    <source>
        <dbReference type="SAM" id="MobiDB-lite"/>
    </source>
</evidence>
<dbReference type="PANTHER" id="PTHR10773:SF19">
    <property type="match status" value="1"/>
</dbReference>
<dbReference type="Proteomes" id="UP000281406">
    <property type="component" value="Unassembled WGS sequence"/>
</dbReference>
<accession>A0A3N0XH70</accession>
<evidence type="ECO:0000313" key="3">
    <source>
        <dbReference type="Proteomes" id="UP000281406"/>
    </source>
</evidence>
<evidence type="ECO:0000313" key="2">
    <source>
        <dbReference type="EMBL" id="ROI25344.1"/>
    </source>
</evidence>
<protein>
    <submittedName>
        <fullName evidence="2">Uncharacterized protein</fullName>
    </submittedName>
</protein>
<dbReference type="EMBL" id="RJVU01073205">
    <property type="protein sequence ID" value="ROI25344.1"/>
    <property type="molecule type" value="Genomic_DNA"/>
</dbReference>
<name>A0A3N0XH70_ANAGA</name>
<comment type="caution">
    <text evidence="2">The sequence shown here is derived from an EMBL/GenBank/DDBJ whole genome shotgun (WGS) entry which is preliminary data.</text>
</comment>
<gene>
    <name evidence="2" type="ORF">DPX16_22729</name>
</gene>
<dbReference type="OrthoDB" id="8849918at2759"/>
<feature type="compositionally biased region" description="Basic and acidic residues" evidence="1">
    <location>
        <begin position="28"/>
        <end position="61"/>
    </location>
</feature>
<feature type="region of interest" description="Disordered" evidence="1">
    <location>
        <begin position="1"/>
        <end position="79"/>
    </location>
</feature>
<reference evidence="2 3" key="1">
    <citation type="submission" date="2018-10" db="EMBL/GenBank/DDBJ databases">
        <title>Genome assembly for a Yunnan-Guizhou Plateau 3E fish, Anabarilius grahami (Regan), and its evolutionary and genetic applications.</title>
        <authorList>
            <person name="Jiang W."/>
        </authorList>
    </citation>
    <scope>NUCLEOTIDE SEQUENCE [LARGE SCALE GENOMIC DNA]</scope>
    <source>
        <strain evidence="2">AG-KIZ</strain>
        <tissue evidence="2">Muscle</tissue>
    </source>
</reference>
<organism evidence="2 3">
    <name type="scientific">Anabarilius grahami</name>
    <name type="common">Kanglang fish</name>
    <name type="synonym">Barilius grahami</name>
    <dbReference type="NCBI Taxonomy" id="495550"/>
    <lineage>
        <taxon>Eukaryota</taxon>
        <taxon>Metazoa</taxon>
        <taxon>Chordata</taxon>
        <taxon>Craniata</taxon>
        <taxon>Vertebrata</taxon>
        <taxon>Euteleostomi</taxon>
        <taxon>Actinopterygii</taxon>
        <taxon>Neopterygii</taxon>
        <taxon>Teleostei</taxon>
        <taxon>Ostariophysi</taxon>
        <taxon>Cypriniformes</taxon>
        <taxon>Xenocyprididae</taxon>
        <taxon>Xenocypridinae</taxon>
        <taxon>Xenocypridinae incertae sedis</taxon>
        <taxon>Anabarilius</taxon>
    </lineage>
</organism>
<proteinExistence type="predicted"/>
<dbReference type="PANTHER" id="PTHR10773">
    <property type="entry name" value="DNA-DIRECTED RNA POLYMERASES I, II, AND III SUBUNIT RPABC2"/>
    <property type="match status" value="1"/>
</dbReference>
<dbReference type="AlphaFoldDB" id="A0A3N0XH70"/>
<sequence>METPVAFMSAADINRQNVSKKRRANMNEWKDRARKSLRDAGKPYVNRRGEQKRGKSPPKEHKVSRRRPRGPDTENTKRKYTFKYHVQQGGQRLAVCKLTFIEEGIREHILSFPRQPNHYSRMKGDVEREYLSPDLNLLRMFRLYKENNPASTAKFWLYRDIFKQQNLSFGQPRSDTCAKCDALFSKSVAATTDGERLKITAESELHHRKAEKAYTQLQADTEWAKANDDCHVICIDMQGVVFTPNLTHSNVYYQRQLANYNLCIQEMGTDKPPTMCLWHEGIAHRSSIEVASCLLKWAETSFAPLVQAKERKLIIYSDRCCGQNNNWRVLNLHGPTRI</sequence>